<dbReference type="SUPFAM" id="SSF56176">
    <property type="entry name" value="FAD-binding/transporter-associated domain-like"/>
    <property type="match status" value="1"/>
</dbReference>
<evidence type="ECO:0000313" key="8">
    <source>
        <dbReference type="Proteomes" id="UP001589890"/>
    </source>
</evidence>
<dbReference type="InterPro" id="IPR006094">
    <property type="entry name" value="Oxid_FAD_bind_N"/>
</dbReference>
<dbReference type="InterPro" id="IPR050416">
    <property type="entry name" value="FAD-linked_Oxidoreductase"/>
</dbReference>
<dbReference type="Gene3D" id="3.30.43.10">
    <property type="entry name" value="Uridine Diphospho-n-acetylenolpyruvylglucosamine Reductase, domain 2"/>
    <property type="match status" value="1"/>
</dbReference>
<dbReference type="InterPro" id="IPR036318">
    <property type="entry name" value="FAD-bd_PCMH-like_sf"/>
</dbReference>
<gene>
    <name evidence="7" type="ORF">ACFFGN_05080</name>
</gene>
<reference evidence="7 8" key="1">
    <citation type="submission" date="2024-09" db="EMBL/GenBank/DDBJ databases">
        <authorList>
            <person name="Sun Q."/>
            <person name="Mori K."/>
        </authorList>
    </citation>
    <scope>NUCLEOTIDE SEQUENCE [LARGE SCALE GENOMIC DNA]</scope>
    <source>
        <strain evidence="7 8">CGMCC 1.15906</strain>
    </source>
</reference>
<dbReference type="PANTHER" id="PTHR42973">
    <property type="entry name" value="BINDING OXIDOREDUCTASE, PUTATIVE (AFU_ORTHOLOGUE AFUA_1G17690)-RELATED"/>
    <property type="match status" value="1"/>
</dbReference>
<dbReference type="InterPro" id="IPR012951">
    <property type="entry name" value="BBE"/>
</dbReference>
<evidence type="ECO:0000256" key="1">
    <source>
        <dbReference type="ARBA" id="ARBA00001974"/>
    </source>
</evidence>
<feature type="domain" description="FAD-binding PCMH-type" evidence="6">
    <location>
        <begin position="25"/>
        <end position="196"/>
    </location>
</feature>
<dbReference type="InterPro" id="IPR016167">
    <property type="entry name" value="FAD-bd_PCMH_sub1"/>
</dbReference>
<protein>
    <submittedName>
        <fullName evidence="7">FAD-binding oxidoreductase</fullName>
    </submittedName>
</protein>
<organism evidence="7 8">
    <name type="scientific">Kribbella deserti</name>
    <dbReference type="NCBI Taxonomy" id="1926257"/>
    <lineage>
        <taxon>Bacteria</taxon>
        <taxon>Bacillati</taxon>
        <taxon>Actinomycetota</taxon>
        <taxon>Actinomycetes</taxon>
        <taxon>Propionibacteriales</taxon>
        <taxon>Kribbellaceae</taxon>
        <taxon>Kribbella</taxon>
    </lineage>
</organism>
<evidence type="ECO:0000256" key="2">
    <source>
        <dbReference type="ARBA" id="ARBA00005466"/>
    </source>
</evidence>
<dbReference type="InterPro" id="IPR016166">
    <property type="entry name" value="FAD-bd_PCMH"/>
</dbReference>
<keyword evidence="3" id="KW-0285">Flavoprotein</keyword>
<evidence type="ECO:0000256" key="3">
    <source>
        <dbReference type="ARBA" id="ARBA00022630"/>
    </source>
</evidence>
<evidence type="ECO:0000256" key="5">
    <source>
        <dbReference type="ARBA" id="ARBA00023002"/>
    </source>
</evidence>
<comment type="caution">
    <text evidence="7">The sequence shown here is derived from an EMBL/GenBank/DDBJ whole genome shotgun (WGS) entry which is preliminary data.</text>
</comment>
<sequence length="449" mass="47741">MPVPGAVFPGEAGYDAARRVRNARVDRRPAVVARCASTADVLAALSYAREHDLGVAVRGGGANVAGWATCDGGLVLDVGPIKHLRVDPTTRIAEGGPGLTWGEFDAGTAPYGLALPGARNTGVGIAGHTLGGGVGDLSRQFGLTSDNLVYAEVVTADGRVIRVSADESPELFWALRGGGGVGLGVVTSFGFRLNPVRGVVAGALVHPREAVPAALRKARDWLATAPDEASLIAIAWTAPPLPFIPPALQYERGALLIPTWFGDPARADEVLAPLRVDPAPVCDGISPMTYVEYQRLLQSPPDFAEQHVYNRGELLPALTDDVLDGILAHWQASGPNYSVVFGALGGAINRAPAGETAFAHREAQWFIEICAQWYGAAANPVHVETARKGWRDLQAVTLGPYVNLLPDPEAEWTRAAYGRNYDRLVAIKREWDPDNLFRFGVPLHDAPIS</sequence>
<keyword evidence="4" id="KW-0274">FAD</keyword>
<evidence type="ECO:0000313" key="7">
    <source>
        <dbReference type="EMBL" id="MFC0623424.1"/>
    </source>
</evidence>
<dbReference type="Gene3D" id="3.30.465.10">
    <property type="match status" value="1"/>
</dbReference>
<dbReference type="Pfam" id="PF08031">
    <property type="entry name" value="BBE"/>
    <property type="match status" value="1"/>
</dbReference>
<name>A0ABV6QFK6_9ACTN</name>
<dbReference type="Proteomes" id="UP001589890">
    <property type="component" value="Unassembled WGS sequence"/>
</dbReference>
<evidence type="ECO:0000256" key="4">
    <source>
        <dbReference type="ARBA" id="ARBA00022827"/>
    </source>
</evidence>
<proteinExistence type="inferred from homology"/>
<comment type="similarity">
    <text evidence="2">Belongs to the oxygen-dependent FAD-linked oxidoreductase family.</text>
</comment>
<dbReference type="EMBL" id="JBHLTC010000005">
    <property type="protein sequence ID" value="MFC0623424.1"/>
    <property type="molecule type" value="Genomic_DNA"/>
</dbReference>
<dbReference type="PANTHER" id="PTHR42973:SF39">
    <property type="entry name" value="FAD-BINDING PCMH-TYPE DOMAIN-CONTAINING PROTEIN"/>
    <property type="match status" value="1"/>
</dbReference>
<keyword evidence="8" id="KW-1185">Reference proteome</keyword>
<dbReference type="Gene3D" id="3.40.462.20">
    <property type="match status" value="1"/>
</dbReference>
<comment type="cofactor">
    <cofactor evidence="1">
        <name>FAD</name>
        <dbReference type="ChEBI" id="CHEBI:57692"/>
    </cofactor>
</comment>
<dbReference type="InterPro" id="IPR016169">
    <property type="entry name" value="FAD-bd_PCMH_sub2"/>
</dbReference>
<evidence type="ECO:0000259" key="6">
    <source>
        <dbReference type="PROSITE" id="PS51387"/>
    </source>
</evidence>
<dbReference type="RefSeq" id="WP_380044124.1">
    <property type="nucleotide sequence ID" value="NZ_JBHLTC010000005.1"/>
</dbReference>
<dbReference type="Pfam" id="PF01565">
    <property type="entry name" value="FAD_binding_4"/>
    <property type="match status" value="1"/>
</dbReference>
<accession>A0ABV6QFK6</accession>
<keyword evidence="5" id="KW-0560">Oxidoreductase</keyword>
<dbReference type="PROSITE" id="PS51387">
    <property type="entry name" value="FAD_PCMH"/>
    <property type="match status" value="1"/>
</dbReference>